<dbReference type="InterPro" id="IPR025420">
    <property type="entry name" value="DUF4143"/>
</dbReference>
<accession>A0AAW5K500</accession>
<evidence type="ECO:0000313" key="2">
    <source>
        <dbReference type="EMBL" id="MCQ4815741.1"/>
    </source>
</evidence>
<keyword evidence="3" id="KW-1185">Reference proteome</keyword>
<sequence>MTRLKSAVPMDLMQVYERIFRGSMPALYAADTDSEKFYYSYVQSYLQRDIRDLTQVADENSFYRFLCVAAARSGCMLNYEALAREADVSAPTAKRWLSLLVTSGIVILIEPYFSNALKRVVKAPRMYFLDTGLCSHLTRWTSPENLEAGAMSGAIFETWVVSEIYKSFINTGRRPPLFYYRDSNSREVDLIIAKDNTLYPIEIKKSAHPVNASRHFKALLPEGEEKDSDSSGERFAVQNFNLGEGAVICMSQDLLPINKHNWLVPVWLI</sequence>
<feature type="domain" description="DUF4143" evidence="1">
    <location>
        <begin position="47"/>
        <end position="206"/>
    </location>
</feature>
<evidence type="ECO:0000313" key="3">
    <source>
        <dbReference type="Proteomes" id="UP001205919"/>
    </source>
</evidence>
<proteinExistence type="predicted"/>
<evidence type="ECO:0000259" key="1">
    <source>
        <dbReference type="Pfam" id="PF13635"/>
    </source>
</evidence>
<gene>
    <name evidence="2" type="ORF">NE630_15000</name>
</gene>
<comment type="caution">
    <text evidence="2">The sequence shown here is derived from an EMBL/GenBank/DDBJ whole genome shotgun (WGS) entry which is preliminary data.</text>
</comment>
<name>A0AAW5K500_9BACT</name>
<dbReference type="PANTHER" id="PTHR43566:SF2">
    <property type="entry name" value="DUF4143 DOMAIN-CONTAINING PROTEIN"/>
    <property type="match status" value="1"/>
</dbReference>
<dbReference type="Proteomes" id="UP001205919">
    <property type="component" value="Unassembled WGS sequence"/>
</dbReference>
<dbReference type="PANTHER" id="PTHR43566">
    <property type="entry name" value="CONSERVED PROTEIN"/>
    <property type="match status" value="1"/>
</dbReference>
<protein>
    <submittedName>
        <fullName evidence="2">DUF4143 domain-containing protein</fullName>
    </submittedName>
</protein>
<dbReference type="Pfam" id="PF13635">
    <property type="entry name" value="DUF4143"/>
    <property type="match status" value="1"/>
</dbReference>
<dbReference type="AlphaFoldDB" id="A0AAW5K500"/>
<dbReference type="EMBL" id="JANFYT010000068">
    <property type="protein sequence ID" value="MCQ4815741.1"/>
    <property type="molecule type" value="Genomic_DNA"/>
</dbReference>
<dbReference type="RefSeq" id="WP_256182433.1">
    <property type="nucleotide sequence ID" value="NZ_JANFYT010000068.1"/>
</dbReference>
<reference evidence="2 3" key="1">
    <citation type="submission" date="2022-06" db="EMBL/GenBank/DDBJ databases">
        <title>Isolation of gut microbiota from human fecal samples.</title>
        <authorList>
            <person name="Pamer E.G."/>
            <person name="Barat B."/>
            <person name="Waligurski E."/>
            <person name="Medina S."/>
            <person name="Paddock L."/>
            <person name="Mostad J."/>
        </authorList>
    </citation>
    <scope>NUCLEOTIDE SEQUENCE [LARGE SCALE GENOMIC DNA]</scope>
    <source>
        <strain evidence="2 3">DFI.9.90</strain>
    </source>
</reference>
<organism evidence="2 3">
    <name type="scientific">Cloacibacillus evryensis</name>
    <dbReference type="NCBI Taxonomy" id="508460"/>
    <lineage>
        <taxon>Bacteria</taxon>
        <taxon>Thermotogati</taxon>
        <taxon>Synergistota</taxon>
        <taxon>Synergistia</taxon>
        <taxon>Synergistales</taxon>
        <taxon>Synergistaceae</taxon>
        <taxon>Cloacibacillus</taxon>
    </lineage>
</organism>